<gene>
    <name evidence="1" type="ORF">Tco_0859919</name>
</gene>
<organism evidence="1 2">
    <name type="scientific">Tanacetum coccineum</name>
    <dbReference type="NCBI Taxonomy" id="301880"/>
    <lineage>
        <taxon>Eukaryota</taxon>
        <taxon>Viridiplantae</taxon>
        <taxon>Streptophyta</taxon>
        <taxon>Embryophyta</taxon>
        <taxon>Tracheophyta</taxon>
        <taxon>Spermatophyta</taxon>
        <taxon>Magnoliopsida</taxon>
        <taxon>eudicotyledons</taxon>
        <taxon>Gunneridae</taxon>
        <taxon>Pentapetalae</taxon>
        <taxon>asterids</taxon>
        <taxon>campanulids</taxon>
        <taxon>Asterales</taxon>
        <taxon>Asteraceae</taxon>
        <taxon>Asteroideae</taxon>
        <taxon>Anthemideae</taxon>
        <taxon>Anthemidinae</taxon>
        <taxon>Tanacetum</taxon>
    </lineage>
</organism>
<evidence type="ECO:0000313" key="1">
    <source>
        <dbReference type="EMBL" id="GJT12877.1"/>
    </source>
</evidence>
<sequence length="171" mass="19657">MHNYHLNRGPSGCAFKIDIQKAYDTVSWKFLKDILFGFGFHSRMIEWIMACVTSTSFSINVNGNLHGFLMGGVVSVKEIIYDLISFHGDVHSAKVIMDSLDEFKIVSGFVPSIPKSIVFFCNVRQQVKTSILHLMSFEEGYIPIINWECRSSRHVSYIKIVRFLWNGLRKE</sequence>
<evidence type="ECO:0000313" key="2">
    <source>
        <dbReference type="Proteomes" id="UP001151760"/>
    </source>
</evidence>
<keyword evidence="1" id="KW-0808">Transferase</keyword>
<proteinExistence type="predicted"/>
<accession>A0ABQ5BGH0</accession>
<keyword evidence="1" id="KW-0548">Nucleotidyltransferase</keyword>
<reference evidence="1" key="2">
    <citation type="submission" date="2022-01" db="EMBL/GenBank/DDBJ databases">
        <authorList>
            <person name="Yamashiro T."/>
            <person name="Shiraishi A."/>
            <person name="Satake H."/>
            <person name="Nakayama K."/>
        </authorList>
    </citation>
    <scope>NUCLEOTIDE SEQUENCE</scope>
</reference>
<dbReference type="Proteomes" id="UP001151760">
    <property type="component" value="Unassembled WGS sequence"/>
</dbReference>
<protein>
    <submittedName>
        <fullName evidence="1">Reverse transcriptase domain, reverse transcriptase zinc-binding domain protein</fullName>
    </submittedName>
</protein>
<dbReference type="PANTHER" id="PTHR33116">
    <property type="entry name" value="REVERSE TRANSCRIPTASE ZINC-BINDING DOMAIN-CONTAINING PROTEIN-RELATED-RELATED"/>
    <property type="match status" value="1"/>
</dbReference>
<dbReference type="PANTHER" id="PTHR33116:SF84">
    <property type="entry name" value="RNA-DIRECTED DNA POLYMERASE"/>
    <property type="match status" value="1"/>
</dbReference>
<keyword evidence="1" id="KW-0695">RNA-directed DNA polymerase</keyword>
<reference evidence="1" key="1">
    <citation type="journal article" date="2022" name="Int. J. Mol. Sci.">
        <title>Draft Genome of Tanacetum Coccineum: Genomic Comparison of Closely Related Tanacetum-Family Plants.</title>
        <authorList>
            <person name="Yamashiro T."/>
            <person name="Shiraishi A."/>
            <person name="Nakayama K."/>
            <person name="Satake H."/>
        </authorList>
    </citation>
    <scope>NUCLEOTIDE SEQUENCE</scope>
</reference>
<comment type="caution">
    <text evidence="1">The sequence shown here is derived from an EMBL/GenBank/DDBJ whole genome shotgun (WGS) entry which is preliminary data.</text>
</comment>
<name>A0ABQ5BGH0_9ASTR</name>
<dbReference type="GO" id="GO:0003964">
    <property type="term" value="F:RNA-directed DNA polymerase activity"/>
    <property type="evidence" value="ECO:0007669"/>
    <property type="project" value="UniProtKB-KW"/>
</dbReference>
<keyword evidence="2" id="KW-1185">Reference proteome</keyword>
<dbReference type="EMBL" id="BQNB010013184">
    <property type="protein sequence ID" value="GJT12877.1"/>
    <property type="molecule type" value="Genomic_DNA"/>
</dbReference>